<evidence type="ECO:0000256" key="1">
    <source>
        <dbReference type="ARBA" id="ARBA00023125"/>
    </source>
</evidence>
<evidence type="ECO:0000259" key="3">
    <source>
        <dbReference type="PROSITE" id="PS50977"/>
    </source>
</evidence>
<proteinExistence type="predicted"/>
<keyword evidence="1 2" id="KW-0238">DNA-binding</keyword>
<gene>
    <name evidence="4" type="ORF">F9L04_19410</name>
</gene>
<dbReference type="GO" id="GO:0003700">
    <property type="term" value="F:DNA-binding transcription factor activity"/>
    <property type="evidence" value="ECO:0007669"/>
    <property type="project" value="TreeGrafter"/>
</dbReference>
<reference evidence="4 5" key="1">
    <citation type="submission" date="2019-09" db="EMBL/GenBank/DDBJ databases">
        <title>Taxonomic organization of the family Brucellaceae based on a phylogenomic approach.</title>
        <authorList>
            <person name="Leclercq S."/>
            <person name="Cloeckaert A."/>
            <person name="Zygmunt M.S."/>
        </authorList>
    </citation>
    <scope>NUCLEOTIDE SEQUENCE [LARGE SCALE GENOMIC DNA]</scope>
    <source>
        <strain evidence="4 5">LMG 3313</strain>
    </source>
</reference>
<evidence type="ECO:0000313" key="4">
    <source>
        <dbReference type="EMBL" id="KAB2764488.1"/>
    </source>
</evidence>
<dbReference type="Pfam" id="PF00440">
    <property type="entry name" value="TetR_N"/>
    <property type="match status" value="1"/>
</dbReference>
<dbReference type="GO" id="GO:0000976">
    <property type="term" value="F:transcription cis-regulatory region binding"/>
    <property type="evidence" value="ECO:0007669"/>
    <property type="project" value="TreeGrafter"/>
</dbReference>
<dbReference type="Proteomes" id="UP000481876">
    <property type="component" value="Unassembled WGS sequence"/>
</dbReference>
<organism evidence="4 5">
    <name type="scientific">Brucella anthropi</name>
    <name type="common">Ochrobactrum anthropi</name>
    <dbReference type="NCBI Taxonomy" id="529"/>
    <lineage>
        <taxon>Bacteria</taxon>
        <taxon>Pseudomonadati</taxon>
        <taxon>Pseudomonadota</taxon>
        <taxon>Alphaproteobacteria</taxon>
        <taxon>Hyphomicrobiales</taxon>
        <taxon>Brucellaceae</taxon>
        <taxon>Brucella/Ochrobactrum group</taxon>
        <taxon>Brucella</taxon>
    </lineage>
</organism>
<dbReference type="PANTHER" id="PTHR30055">
    <property type="entry name" value="HTH-TYPE TRANSCRIPTIONAL REGULATOR RUTR"/>
    <property type="match status" value="1"/>
</dbReference>
<dbReference type="PANTHER" id="PTHR30055:SF235">
    <property type="entry name" value="TRANSCRIPTIONAL REGULATORY PROTEIN"/>
    <property type="match status" value="1"/>
</dbReference>
<dbReference type="InterPro" id="IPR036271">
    <property type="entry name" value="Tet_transcr_reg_TetR-rel_C_sf"/>
</dbReference>
<dbReference type="InterPro" id="IPR041678">
    <property type="entry name" value="TetR_C_16"/>
</dbReference>
<dbReference type="PROSITE" id="PS50977">
    <property type="entry name" value="HTH_TETR_2"/>
    <property type="match status" value="1"/>
</dbReference>
<dbReference type="InterPro" id="IPR001647">
    <property type="entry name" value="HTH_TetR"/>
</dbReference>
<protein>
    <submittedName>
        <fullName evidence="4">Helix-turn-helix transcriptional regulator</fullName>
    </submittedName>
</protein>
<dbReference type="SUPFAM" id="SSF48498">
    <property type="entry name" value="Tetracyclin repressor-like, C-terminal domain"/>
    <property type="match status" value="1"/>
</dbReference>
<evidence type="ECO:0000256" key="2">
    <source>
        <dbReference type="PROSITE-ProRule" id="PRU00335"/>
    </source>
</evidence>
<dbReference type="InterPro" id="IPR050109">
    <property type="entry name" value="HTH-type_TetR-like_transc_reg"/>
</dbReference>
<evidence type="ECO:0000313" key="5">
    <source>
        <dbReference type="Proteomes" id="UP000481876"/>
    </source>
</evidence>
<feature type="DNA-binding region" description="H-T-H motif" evidence="2">
    <location>
        <begin position="35"/>
        <end position="54"/>
    </location>
</feature>
<sequence>MPNRLIRPVVEDTTRDRILKAAILRFSSHSYEETGLRDIASDVGVDMAYVHRSFGSKEKLFREAVKAMLRPEVWLVGEASELHMTLAKDVLADKGANEIRSFDILARSFSSPEAARVFRELIDEGFVKPFASKCQLVSEPRASMIAALLAGVSILRDVIGTPALQKSGKDHELAILISQVVEFLMNDDKECQTTATLPISRERQ</sequence>
<dbReference type="InterPro" id="IPR009057">
    <property type="entry name" value="Homeodomain-like_sf"/>
</dbReference>
<accession>A0A6I0D601</accession>
<comment type="caution">
    <text evidence="4">The sequence shown here is derived from an EMBL/GenBank/DDBJ whole genome shotgun (WGS) entry which is preliminary data.</text>
</comment>
<name>A0A6I0D601_BRUAN</name>
<dbReference type="AlphaFoldDB" id="A0A6I0D601"/>
<dbReference type="EMBL" id="WBWS01000022">
    <property type="protein sequence ID" value="KAB2764488.1"/>
    <property type="molecule type" value="Genomic_DNA"/>
</dbReference>
<dbReference type="Gene3D" id="1.10.357.10">
    <property type="entry name" value="Tetracycline Repressor, domain 2"/>
    <property type="match status" value="1"/>
</dbReference>
<dbReference type="SUPFAM" id="SSF46689">
    <property type="entry name" value="Homeodomain-like"/>
    <property type="match status" value="1"/>
</dbReference>
<dbReference type="RefSeq" id="WP_151616467.1">
    <property type="nucleotide sequence ID" value="NZ_WBWS01000022.1"/>
</dbReference>
<dbReference type="Pfam" id="PF17920">
    <property type="entry name" value="TetR_C_16"/>
    <property type="match status" value="1"/>
</dbReference>
<feature type="domain" description="HTH tetR-type" evidence="3">
    <location>
        <begin position="12"/>
        <end position="72"/>
    </location>
</feature>